<dbReference type="PANTHER" id="PTHR43724:SF1">
    <property type="entry name" value="PYRUVATE SYNTHASE SUBUNIT PORD"/>
    <property type="match status" value="1"/>
</dbReference>
<dbReference type="InterPro" id="IPR017896">
    <property type="entry name" value="4Fe4S_Fe-S-bd"/>
</dbReference>
<evidence type="ECO:0000313" key="9">
    <source>
        <dbReference type="Proteomes" id="UP000199568"/>
    </source>
</evidence>
<evidence type="ECO:0000256" key="5">
    <source>
        <dbReference type="ARBA" id="ARBA00023004"/>
    </source>
</evidence>
<name>A0A1I0CDI5_9FIRM</name>
<protein>
    <submittedName>
        <fullName evidence="8">Pyruvate ferredoxin oxidoreductase delta subunit</fullName>
    </submittedName>
</protein>
<evidence type="ECO:0000256" key="1">
    <source>
        <dbReference type="ARBA" id="ARBA00001966"/>
    </source>
</evidence>
<dbReference type="GO" id="GO:0046872">
    <property type="term" value="F:metal ion binding"/>
    <property type="evidence" value="ECO:0007669"/>
    <property type="project" value="UniProtKB-KW"/>
</dbReference>
<comment type="cofactor">
    <cofactor evidence="1">
        <name>[4Fe-4S] cluster</name>
        <dbReference type="ChEBI" id="CHEBI:49883"/>
    </cofactor>
</comment>
<feature type="domain" description="4Fe-4S ferredoxin-type" evidence="7">
    <location>
        <begin position="71"/>
        <end position="100"/>
    </location>
</feature>
<evidence type="ECO:0000256" key="2">
    <source>
        <dbReference type="ARBA" id="ARBA00022485"/>
    </source>
</evidence>
<dbReference type="NCBIfam" id="TIGR02179">
    <property type="entry name" value="PorD_KorD"/>
    <property type="match status" value="1"/>
</dbReference>
<dbReference type="Pfam" id="PF12800">
    <property type="entry name" value="Fer4_4"/>
    <property type="match status" value="1"/>
</dbReference>
<keyword evidence="8" id="KW-0670">Pyruvate</keyword>
<evidence type="ECO:0000259" key="7">
    <source>
        <dbReference type="PROSITE" id="PS51379"/>
    </source>
</evidence>
<dbReference type="STRING" id="426128.SAMN05660297_01612"/>
<evidence type="ECO:0000313" key="8">
    <source>
        <dbReference type="EMBL" id="SET17625.1"/>
    </source>
</evidence>
<dbReference type="GO" id="GO:0051539">
    <property type="term" value="F:4 iron, 4 sulfur cluster binding"/>
    <property type="evidence" value="ECO:0007669"/>
    <property type="project" value="UniProtKB-KW"/>
</dbReference>
<keyword evidence="9" id="KW-1185">Reference proteome</keyword>
<gene>
    <name evidence="8" type="ORF">SAMN05660297_01612</name>
</gene>
<dbReference type="GO" id="GO:0016625">
    <property type="term" value="F:oxidoreductase activity, acting on the aldehyde or oxo group of donors, iron-sulfur protein as acceptor"/>
    <property type="evidence" value="ECO:0007669"/>
    <property type="project" value="InterPro"/>
</dbReference>
<dbReference type="PROSITE" id="PS00198">
    <property type="entry name" value="4FE4S_FER_1"/>
    <property type="match status" value="1"/>
</dbReference>
<dbReference type="EMBL" id="FOHU01000005">
    <property type="protein sequence ID" value="SET17625.1"/>
    <property type="molecule type" value="Genomic_DNA"/>
</dbReference>
<sequence length="102" mass="11305">MKTKDGVEINEEIKWKDICPGGTVAYPGSADLFKTGDWRSMKPVFKAGECKQCLLCVPVCPDSSIPVKDKKRLDFDFDHCKGCGVCVKVCPFNAIDFIKEGK</sequence>
<dbReference type="OrthoDB" id="9794954at2"/>
<evidence type="ECO:0000256" key="3">
    <source>
        <dbReference type="ARBA" id="ARBA00022723"/>
    </source>
</evidence>
<dbReference type="SUPFAM" id="SSF54862">
    <property type="entry name" value="4Fe-4S ferredoxins"/>
    <property type="match status" value="1"/>
</dbReference>
<dbReference type="Gene3D" id="3.30.70.20">
    <property type="match status" value="1"/>
</dbReference>
<keyword evidence="5" id="KW-0408">Iron</keyword>
<feature type="domain" description="4Fe-4S ferredoxin-type" evidence="7">
    <location>
        <begin position="41"/>
        <end position="70"/>
    </location>
</feature>
<dbReference type="RefSeq" id="WP_090441967.1">
    <property type="nucleotide sequence ID" value="NZ_FOHU01000005.1"/>
</dbReference>
<dbReference type="InterPro" id="IPR011898">
    <property type="entry name" value="PorD_KorD"/>
</dbReference>
<keyword evidence="3" id="KW-0479">Metal-binding</keyword>
<keyword evidence="2" id="KW-0004">4Fe-4S</keyword>
<dbReference type="AlphaFoldDB" id="A0A1I0CDI5"/>
<evidence type="ECO:0000256" key="4">
    <source>
        <dbReference type="ARBA" id="ARBA00022737"/>
    </source>
</evidence>
<dbReference type="InterPro" id="IPR017900">
    <property type="entry name" value="4Fe4S_Fe_S_CS"/>
</dbReference>
<proteinExistence type="predicted"/>
<evidence type="ECO:0000256" key="6">
    <source>
        <dbReference type="ARBA" id="ARBA00023014"/>
    </source>
</evidence>
<dbReference type="PANTHER" id="PTHR43724">
    <property type="entry name" value="PYRUVATE SYNTHASE SUBUNIT PORD"/>
    <property type="match status" value="1"/>
</dbReference>
<reference evidence="8 9" key="1">
    <citation type="submission" date="2016-10" db="EMBL/GenBank/DDBJ databases">
        <authorList>
            <person name="de Groot N.N."/>
        </authorList>
    </citation>
    <scope>NUCLEOTIDE SEQUENCE [LARGE SCALE GENOMIC DNA]</scope>
    <source>
        <strain evidence="8 9">DSM 18979</strain>
    </source>
</reference>
<keyword evidence="6" id="KW-0411">Iron-sulfur</keyword>
<keyword evidence="4" id="KW-0677">Repeat</keyword>
<organism evidence="8 9">
    <name type="scientific">Natronincola peptidivorans</name>
    <dbReference type="NCBI Taxonomy" id="426128"/>
    <lineage>
        <taxon>Bacteria</taxon>
        <taxon>Bacillati</taxon>
        <taxon>Bacillota</taxon>
        <taxon>Clostridia</taxon>
        <taxon>Peptostreptococcales</taxon>
        <taxon>Natronincolaceae</taxon>
        <taxon>Natronincola</taxon>
    </lineage>
</organism>
<dbReference type="PROSITE" id="PS51379">
    <property type="entry name" value="4FE4S_FER_2"/>
    <property type="match status" value="2"/>
</dbReference>
<dbReference type="Proteomes" id="UP000199568">
    <property type="component" value="Unassembled WGS sequence"/>
</dbReference>
<dbReference type="Pfam" id="PF00037">
    <property type="entry name" value="Fer4"/>
    <property type="match status" value="1"/>
</dbReference>
<accession>A0A1I0CDI5</accession>